<dbReference type="Pfam" id="PF08279">
    <property type="entry name" value="HTH_11"/>
    <property type="match status" value="1"/>
</dbReference>
<dbReference type="PROSITE" id="PS51371">
    <property type="entry name" value="CBS"/>
    <property type="match status" value="2"/>
</dbReference>
<dbReference type="InterPro" id="IPR051257">
    <property type="entry name" value="Diverse_CBS-Domain"/>
</dbReference>
<keyword evidence="2 5" id="KW-0129">CBS domain</keyword>
<evidence type="ECO:0000256" key="5">
    <source>
        <dbReference type="PROSITE-ProRule" id="PRU00703"/>
    </source>
</evidence>
<comment type="caution">
    <text evidence="7">The sequence shown here is derived from an EMBL/GenBank/DDBJ whole genome shotgun (WGS) entry which is preliminary data.</text>
</comment>
<dbReference type="PANTHER" id="PTHR43080">
    <property type="entry name" value="CBS DOMAIN-CONTAINING PROTEIN CBSX3, MITOCHONDRIAL"/>
    <property type="match status" value="1"/>
</dbReference>
<organism evidence="7 8">
    <name type="scientific">Paenibacillus auburnensis</name>
    <dbReference type="NCBI Taxonomy" id="2905649"/>
    <lineage>
        <taxon>Bacteria</taxon>
        <taxon>Bacillati</taxon>
        <taxon>Bacillota</taxon>
        <taxon>Bacilli</taxon>
        <taxon>Bacillales</taxon>
        <taxon>Paenibacillaceae</taxon>
        <taxon>Paenibacillus</taxon>
    </lineage>
</organism>
<dbReference type="InterPro" id="IPR016842">
    <property type="entry name" value="UCP026546_HTH-CBS"/>
</dbReference>
<sequence length="240" mass="26246">MKGGIGHRYSFSLEERLIISGQWREPAIELTSRQLQIIDIVKKRAPISGEQIAESLNLSRPTIRNDLSILVMLEYIDAKPKVGYFPGQRSVSRLGSSYLLKETKVKDIQSIPVVIRETTTIQDAVVTLFLQDVGTLIICDGDGKLAGVASRKDFLKVTLGNPGAVSMPVSMVMTRQTKVVTVSPEDTVLDAAHKMIFHEVDSLPVVVPGGAEETVPRLDVVGRLTKTSIVKLLLDLEAKG</sequence>
<feature type="domain" description="CBS" evidence="6">
    <location>
        <begin position="108"/>
        <end position="165"/>
    </location>
</feature>
<dbReference type="CDD" id="cd04617">
    <property type="entry name" value="CBS_pair_CcpN"/>
    <property type="match status" value="1"/>
</dbReference>
<feature type="domain" description="CBS" evidence="6">
    <location>
        <begin position="173"/>
        <end position="239"/>
    </location>
</feature>
<protein>
    <submittedName>
        <fullName evidence="7">Transcriptional repressor CcpN</fullName>
    </submittedName>
</protein>
<dbReference type="PANTHER" id="PTHR43080:SF2">
    <property type="entry name" value="CBS DOMAIN-CONTAINING PROTEIN"/>
    <property type="match status" value="1"/>
</dbReference>
<dbReference type="Pfam" id="PF00571">
    <property type="entry name" value="CBS"/>
    <property type="match status" value="2"/>
</dbReference>
<evidence type="ECO:0000313" key="7">
    <source>
        <dbReference type="EMBL" id="CAH1216207.1"/>
    </source>
</evidence>
<dbReference type="SUPFAM" id="SSF46785">
    <property type="entry name" value="Winged helix' DNA-binding domain"/>
    <property type="match status" value="1"/>
</dbReference>
<evidence type="ECO:0000313" key="8">
    <source>
        <dbReference type="Proteomes" id="UP000838324"/>
    </source>
</evidence>
<gene>
    <name evidence="7" type="primary">ccpN</name>
    <name evidence="7" type="ORF">PAECIP111892_04268</name>
</gene>
<dbReference type="InterPro" id="IPR046342">
    <property type="entry name" value="CBS_dom_sf"/>
</dbReference>
<dbReference type="SMART" id="SM00116">
    <property type="entry name" value="CBS"/>
    <property type="match status" value="2"/>
</dbReference>
<reference evidence="7" key="1">
    <citation type="submission" date="2022-01" db="EMBL/GenBank/DDBJ databases">
        <authorList>
            <person name="Criscuolo A."/>
        </authorList>
    </citation>
    <scope>NUCLEOTIDE SEQUENCE</scope>
    <source>
        <strain evidence="7">CIP111892</strain>
    </source>
</reference>
<dbReference type="InterPro" id="IPR013196">
    <property type="entry name" value="HTH_11"/>
</dbReference>
<dbReference type="InterPro" id="IPR036388">
    <property type="entry name" value="WH-like_DNA-bd_sf"/>
</dbReference>
<dbReference type="SUPFAM" id="SSF54631">
    <property type="entry name" value="CBS-domain pair"/>
    <property type="match status" value="1"/>
</dbReference>
<dbReference type="Gene3D" id="1.10.10.10">
    <property type="entry name" value="Winged helix-like DNA-binding domain superfamily/Winged helix DNA-binding domain"/>
    <property type="match status" value="1"/>
</dbReference>
<evidence type="ECO:0000256" key="2">
    <source>
        <dbReference type="ARBA" id="ARBA00023122"/>
    </source>
</evidence>
<keyword evidence="8" id="KW-1185">Reference proteome</keyword>
<name>A0ABM9CLG0_9BACL</name>
<dbReference type="PIRSF" id="PIRSF026546">
    <property type="entry name" value="UCP026546_CBS_YqzB"/>
    <property type="match status" value="1"/>
</dbReference>
<proteinExistence type="predicted"/>
<dbReference type="InterPro" id="IPR018356">
    <property type="entry name" value="Tscrpt_reg_HTH_DeoR_CS"/>
</dbReference>
<keyword evidence="4" id="KW-0804">Transcription</keyword>
<evidence type="ECO:0000256" key="3">
    <source>
        <dbReference type="ARBA" id="ARBA00023125"/>
    </source>
</evidence>
<keyword evidence="1" id="KW-0805">Transcription regulation</keyword>
<dbReference type="EMBL" id="CAKMMG010000007">
    <property type="protein sequence ID" value="CAH1216207.1"/>
    <property type="molecule type" value="Genomic_DNA"/>
</dbReference>
<evidence type="ECO:0000259" key="6">
    <source>
        <dbReference type="PROSITE" id="PS51371"/>
    </source>
</evidence>
<dbReference type="InterPro" id="IPR000644">
    <property type="entry name" value="CBS_dom"/>
</dbReference>
<evidence type="ECO:0000256" key="1">
    <source>
        <dbReference type="ARBA" id="ARBA00023015"/>
    </source>
</evidence>
<dbReference type="InterPro" id="IPR036390">
    <property type="entry name" value="WH_DNA-bd_sf"/>
</dbReference>
<dbReference type="Proteomes" id="UP000838324">
    <property type="component" value="Unassembled WGS sequence"/>
</dbReference>
<accession>A0ABM9CLG0</accession>
<dbReference type="Gene3D" id="3.10.580.10">
    <property type="entry name" value="CBS-domain"/>
    <property type="match status" value="1"/>
</dbReference>
<dbReference type="PROSITE" id="PS00894">
    <property type="entry name" value="HTH_DEOR_1"/>
    <property type="match status" value="1"/>
</dbReference>
<evidence type="ECO:0000256" key="4">
    <source>
        <dbReference type="ARBA" id="ARBA00023163"/>
    </source>
</evidence>
<keyword evidence="3" id="KW-0238">DNA-binding</keyword>